<proteinExistence type="inferred from homology"/>
<keyword evidence="2 7" id="KW-0808">Transferase</keyword>
<dbReference type="InterPro" id="IPR011611">
    <property type="entry name" value="PfkB_dom"/>
</dbReference>
<evidence type="ECO:0000256" key="5">
    <source>
        <dbReference type="ARBA" id="ARBA00022840"/>
    </source>
</evidence>
<dbReference type="CDD" id="cd01167">
    <property type="entry name" value="bac_FRK"/>
    <property type="match status" value="1"/>
</dbReference>
<organism evidence="7 8">
    <name type="scientific">Chungangia koreensis</name>
    <dbReference type="NCBI Taxonomy" id="752657"/>
    <lineage>
        <taxon>Bacteria</taxon>
        <taxon>Bacillati</taxon>
        <taxon>Bacillota</taxon>
        <taxon>Bacilli</taxon>
        <taxon>Lactobacillales</taxon>
        <taxon>Chungangia</taxon>
    </lineage>
</organism>
<dbReference type="InterPro" id="IPR050306">
    <property type="entry name" value="PfkB_Carbo_kinase"/>
</dbReference>
<evidence type="ECO:0000256" key="3">
    <source>
        <dbReference type="ARBA" id="ARBA00022741"/>
    </source>
</evidence>
<accession>A0ABV8X2D9</accession>
<keyword evidence="8" id="KW-1185">Reference proteome</keyword>
<dbReference type="Proteomes" id="UP001595817">
    <property type="component" value="Unassembled WGS sequence"/>
</dbReference>
<dbReference type="Pfam" id="PF00294">
    <property type="entry name" value="PfkB"/>
    <property type="match status" value="1"/>
</dbReference>
<evidence type="ECO:0000313" key="8">
    <source>
        <dbReference type="Proteomes" id="UP001595817"/>
    </source>
</evidence>
<evidence type="ECO:0000256" key="4">
    <source>
        <dbReference type="ARBA" id="ARBA00022777"/>
    </source>
</evidence>
<sequence length="314" mass="34811">MFHADDQFVLTYGDAFVDYIADDHSNQSFTMYLGGATVNVAAGIARLGVPSAFITITGGDETSAFVRNELANEGVDLRYAILEESKRVSGVYVHLTEENDRIFASYVNEAPDIQVKPEHLKEEAFQKASIFHICSGTMFHPTALKTTREAVRLAKKHGIFVSMDANIRPLRWENEEQCRNTIRSFFPEADLLKLTEEELFFLTGTDTMEDGLEQLKEFKIPIILVTLGDHGTYVVLNSNTSRHIPVEPVEPVDTTGAGDAFMAGILRYVHLNGMPRTKEALVECVTFGNKLGALAATKPGALTAMPRLHEIENL</sequence>
<dbReference type="InterPro" id="IPR002173">
    <property type="entry name" value="Carboh/pur_kinase_PfkB_CS"/>
</dbReference>
<dbReference type="RefSeq" id="WP_378150926.1">
    <property type="nucleotide sequence ID" value="NZ_JBHSEC010000001.1"/>
</dbReference>
<feature type="domain" description="Carbohydrate kinase PfkB" evidence="6">
    <location>
        <begin position="7"/>
        <end position="306"/>
    </location>
</feature>
<evidence type="ECO:0000256" key="1">
    <source>
        <dbReference type="ARBA" id="ARBA00010688"/>
    </source>
</evidence>
<dbReference type="EC" id="2.7.1.-" evidence="7"/>
<gene>
    <name evidence="7" type="ORF">ACFOZY_00090</name>
</gene>
<evidence type="ECO:0000256" key="2">
    <source>
        <dbReference type="ARBA" id="ARBA00022679"/>
    </source>
</evidence>
<evidence type="ECO:0000259" key="6">
    <source>
        <dbReference type="Pfam" id="PF00294"/>
    </source>
</evidence>
<dbReference type="SUPFAM" id="SSF53613">
    <property type="entry name" value="Ribokinase-like"/>
    <property type="match status" value="1"/>
</dbReference>
<keyword evidence="3" id="KW-0547">Nucleotide-binding</keyword>
<dbReference type="PANTHER" id="PTHR43085:SF1">
    <property type="entry name" value="PSEUDOURIDINE KINASE-RELATED"/>
    <property type="match status" value="1"/>
</dbReference>
<dbReference type="Gene3D" id="3.40.1190.20">
    <property type="match status" value="1"/>
</dbReference>
<dbReference type="EMBL" id="JBHSEC010000001">
    <property type="protein sequence ID" value="MFC4408822.1"/>
    <property type="molecule type" value="Genomic_DNA"/>
</dbReference>
<name>A0ABV8X2D9_9LACT</name>
<comment type="similarity">
    <text evidence="1">Belongs to the carbohydrate kinase PfkB family.</text>
</comment>
<reference evidence="8" key="1">
    <citation type="journal article" date="2019" name="Int. J. Syst. Evol. Microbiol.">
        <title>The Global Catalogue of Microorganisms (GCM) 10K type strain sequencing project: providing services to taxonomists for standard genome sequencing and annotation.</title>
        <authorList>
            <consortium name="The Broad Institute Genomics Platform"/>
            <consortium name="The Broad Institute Genome Sequencing Center for Infectious Disease"/>
            <person name="Wu L."/>
            <person name="Ma J."/>
        </authorList>
    </citation>
    <scope>NUCLEOTIDE SEQUENCE [LARGE SCALE GENOMIC DNA]</scope>
    <source>
        <strain evidence="8">CCUG 59778</strain>
    </source>
</reference>
<protein>
    <submittedName>
        <fullName evidence="7">Carbohydrate kinase family protein</fullName>
        <ecNumber evidence="7">2.7.1.-</ecNumber>
    </submittedName>
</protein>
<comment type="caution">
    <text evidence="7">The sequence shown here is derived from an EMBL/GenBank/DDBJ whole genome shotgun (WGS) entry which is preliminary data.</text>
</comment>
<evidence type="ECO:0000313" key="7">
    <source>
        <dbReference type="EMBL" id="MFC4408822.1"/>
    </source>
</evidence>
<dbReference type="PROSITE" id="PS00584">
    <property type="entry name" value="PFKB_KINASES_2"/>
    <property type="match status" value="1"/>
</dbReference>
<dbReference type="InterPro" id="IPR029056">
    <property type="entry name" value="Ribokinase-like"/>
</dbReference>
<keyword evidence="4 7" id="KW-0418">Kinase</keyword>
<dbReference type="GO" id="GO:0016301">
    <property type="term" value="F:kinase activity"/>
    <property type="evidence" value="ECO:0007669"/>
    <property type="project" value="UniProtKB-KW"/>
</dbReference>
<keyword evidence="5" id="KW-0067">ATP-binding</keyword>
<dbReference type="PANTHER" id="PTHR43085">
    <property type="entry name" value="HEXOKINASE FAMILY MEMBER"/>
    <property type="match status" value="1"/>
</dbReference>